<dbReference type="GO" id="GO:0006508">
    <property type="term" value="P:proteolysis"/>
    <property type="evidence" value="ECO:0007669"/>
    <property type="project" value="UniProtKB-KW"/>
</dbReference>
<protein>
    <submittedName>
        <fullName evidence="2">Retroviral-like aspartic protease family protein</fullName>
    </submittedName>
</protein>
<keyword evidence="2" id="KW-0378">Hydrolase</keyword>
<keyword evidence="2" id="KW-0645">Protease</keyword>
<evidence type="ECO:0000313" key="2">
    <source>
        <dbReference type="EMBL" id="XBH02772.1"/>
    </source>
</evidence>
<proteinExistence type="predicted"/>
<name>A0AAU7CC95_9BACT</name>
<organism evidence="2">
    <name type="scientific">Singulisphaera sp. Ch08</name>
    <dbReference type="NCBI Taxonomy" id="3120278"/>
    <lineage>
        <taxon>Bacteria</taxon>
        <taxon>Pseudomonadati</taxon>
        <taxon>Planctomycetota</taxon>
        <taxon>Planctomycetia</taxon>
        <taxon>Isosphaerales</taxon>
        <taxon>Isosphaeraceae</taxon>
        <taxon>Singulisphaera</taxon>
    </lineage>
</organism>
<dbReference type="RefSeq" id="WP_406695513.1">
    <property type="nucleotide sequence ID" value="NZ_CP155447.1"/>
</dbReference>
<gene>
    <name evidence="2" type="ORF">V5E97_31315</name>
</gene>
<dbReference type="GO" id="GO:0008233">
    <property type="term" value="F:peptidase activity"/>
    <property type="evidence" value="ECO:0007669"/>
    <property type="project" value="UniProtKB-KW"/>
</dbReference>
<evidence type="ECO:0000256" key="1">
    <source>
        <dbReference type="SAM" id="MobiDB-lite"/>
    </source>
</evidence>
<dbReference type="EMBL" id="CP155447">
    <property type="protein sequence ID" value="XBH02772.1"/>
    <property type="molecule type" value="Genomic_DNA"/>
</dbReference>
<dbReference type="AlphaFoldDB" id="A0AAU7CC95"/>
<dbReference type="Gene3D" id="2.40.70.10">
    <property type="entry name" value="Acid Proteases"/>
    <property type="match status" value="1"/>
</dbReference>
<feature type="region of interest" description="Disordered" evidence="1">
    <location>
        <begin position="388"/>
        <end position="408"/>
    </location>
</feature>
<dbReference type="InterPro" id="IPR021109">
    <property type="entry name" value="Peptidase_aspartic_dom_sf"/>
</dbReference>
<feature type="region of interest" description="Disordered" evidence="1">
    <location>
        <begin position="213"/>
        <end position="234"/>
    </location>
</feature>
<sequence length="670" mass="74116">MPTRSRSSMVFGSLIVLMTLVGFLAGRSSVSPRPQPHPIQAPIAKTIPTEVNALPPAETVVDLEPSEVRTPSLASVKRTRPLEETKPEVVRAVRAEEPISPATLPVRVPPTDQSLISVSESKKPQPDEVLTSKGLSRSGRIYVLAAEEATRTQNIEEFRQAYAEWERIVARMDQLMIAAAQHQKLLQAWEYECRQGYQTMAAIQTKLEEQNRLRDQANSNKTQTGTQNSVGGKSTALGNANELVQWQNIQRRITTLEAQAAELQFQLIQAQRDYDQLGSMALAKQGDLQRRQAALILATESIQKHYDNLANDRQVIAALVELNRGADINFALGPIENYQSNVSKMLSGFLQSQDLHASRKGKKLVVGLDRDVNSLAFQTTTFEDRLGSALSKQKDQQRDEESRPKKRAELTTSIQRLEDEVAKATQATPKAHLSAQLAGARTELANLQKDEAEVAAVRQKLAENVATNRDGFVQNVIALRKAVALSQEKHDQLETDTAVQKVKSRMKASVAPLPKTALDILKKAETLIQTAEIPLEADKTVVQVDAILNGQRQKLVVDPTLDVVRLSKALATELQIELSESSPEIDLVMEDGRTLRAKRATIKALEVGPFLVPDLECLIVLNDYEAPPVLGADFLNQFSYKFDPDAGKLTLTQVNMIPKTKPSERARMPR</sequence>
<feature type="compositionally biased region" description="Polar residues" evidence="1">
    <location>
        <begin position="216"/>
        <end position="234"/>
    </location>
</feature>
<dbReference type="Pfam" id="PF13975">
    <property type="entry name" value="gag-asp_proteas"/>
    <property type="match status" value="1"/>
</dbReference>
<reference evidence="2" key="1">
    <citation type="submission" date="2024-05" db="EMBL/GenBank/DDBJ databases">
        <title>Planctomycetes of the genus Singulisphaera possess chitinolytic capabilities.</title>
        <authorList>
            <person name="Ivanova A."/>
        </authorList>
    </citation>
    <scope>NUCLEOTIDE SEQUENCE</scope>
    <source>
        <strain evidence="2">Ch08T</strain>
    </source>
</reference>
<accession>A0AAU7CC95</accession>